<dbReference type="InterPro" id="IPR032508">
    <property type="entry name" value="FecR_C"/>
</dbReference>
<keyword evidence="5" id="KW-1185">Reference proteome</keyword>
<dbReference type="InterPro" id="IPR012373">
    <property type="entry name" value="Ferrdict_sens_TM"/>
</dbReference>
<dbReference type="GO" id="GO:0016989">
    <property type="term" value="F:sigma factor antagonist activity"/>
    <property type="evidence" value="ECO:0007669"/>
    <property type="project" value="TreeGrafter"/>
</dbReference>
<sequence length="320" mass="36262">MQVNKELIQRYHLGECSPDEQRLVEAWLDSDEAEMSFPEETDLTALKHKGWKKISARYGLSAEKTESLKLKKSYHLKIWQYAAAVAVLVFAAFLFSNQPLKNSRVAYNHTTAKKGQKLQVTLSDGTIVWLNSESTMSYPAQFYGRNRSVKFVGEAYFSVAKDSKHPFIITTSKTQIQVLGTKFNVRAYPSEAANAVVVEEGKVSFAANHSNRKIILTANQQGIYVLNRNGNIMLDKTDAYVGKHLAWKNNELILDNQSVAEISTTLERWYNVKIGIHSEKLLRERYTGSFSNPSLKQVLESISFALKCSYTQHGNVFTLY</sequence>
<dbReference type="Pfam" id="PF04773">
    <property type="entry name" value="FecR"/>
    <property type="match status" value="1"/>
</dbReference>
<comment type="caution">
    <text evidence="4">The sequence shown here is derived from an EMBL/GenBank/DDBJ whole genome shotgun (WGS) entry which is preliminary data.</text>
</comment>
<dbReference type="EMBL" id="SNYC01000003">
    <property type="protein sequence ID" value="TDQ11069.1"/>
    <property type="molecule type" value="Genomic_DNA"/>
</dbReference>
<dbReference type="PANTHER" id="PTHR30273">
    <property type="entry name" value="PERIPLASMIC SIGNAL SENSOR AND SIGMA FACTOR ACTIVATOR FECR-RELATED"/>
    <property type="match status" value="1"/>
</dbReference>
<dbReference type="Pfam" id="PF16344">
    <property type="entry name" value="FecR_C"/>
    <property type="match status" value="1"/>
</dbReference>
<feature type="transmembrane region" description="Helical" evidence="1">
    <location>
        <begin position="78"/>
        <end position="95"/>
    </location>
</feature>
<name>A0A4R6SZ69_9SPHI</name>
<evidence type="ECO:0000313" key="4">
    <source>
        <dbReference type="EMBL" id="TDQ11069.1"/>
    </source>
</evidence>
<dbReference type="Proteomes" id="UP000295620">
    <property type="component" value="Unassembled WGS sequence"/>
</dbReference>
<dbReference type="FunFam" id="2.60.120.1440:FF:000001">
    <property type="entry name" value="Putative anti-sigma factor"/>
    <property type="match status" value="1"/>
</dbReference>
<dbReference type="PIRSF" id="PIRSF018266">
    <property type="entry name" value="FecR"/>
    <property type="match status" value="1"/>
</dbReference>
<accession>A0A4R6SZ69</accession>
<keyword evidence="1" id="KW-1133">Transmembrane helix</keyword>
<feature type="domain" description="Protein FecR C-terminal" evidence="3">
    <location>
        <begin position="252"/>
        <end position="318"/>
    </location>
</feature>
<dbReference type="AlphaFoldDB" id="A0A4R6SZ69"/>
<dbReference type="RefSeq" id="WP_133574175.1">
    <property type="nucleotide sequence ID" value="NZ_SNYC01000003.1"/>
</dbReference>
<evidence type="ECO:0000256" key="1">
    <source>
        <dbReference type="SAM" id="Phobius"/>
    </source>
</evidence>
<gene>
    <name evidence="4" type="ORF">ATK78_0183</name>
</gene>
<dbReference type="InterPro" id="IPR006860">
    <property type="entry name" value="FecR"/>
</dbReference>
<dbReference type="PANTHER" id="PTHR30273:SF2">
    <property type="entry name" value="PROTEIN FECR"/>
    <property type="match status" value="1"/>
</dbReference>
<protein>
    <submittedName>
        <fullName evidence="4">FecR family protein</fullName>
    </submittedName>
</protein>
<dbReference type="Gene3D" id="2.60.120.1440">
    <property type="match status" value="1"/>
</dbReference>
<dbReference type="Gene3D" id="3.55.50.30">
    <property type="match status" value="1"/>
</dbReference>
<organism evidence="4 5">
    <name type="scientific">Pedobacter metabolipauper</name>
    <dbReference type="NCBI Taxonomy" id="425513"/>
    <lineage>
        <taxon>Bacteria</taxon>
        <taxon>Pseudomonadati</taxon>
        <taxon>Bacteroidota</taxon>
        <taxon>Sphingobacteriia</taxon>
        <taxon>Sphingobacteriales</taxon>
        <taxon>Sphingobacteriaceae</taxon>
        <taxon>Pedobacter</taxon>
    </lineage>
</organism>
<feature type="domain" description="FecR protein" evidence="2">
    <location>
        <begin position="112"/>
        <end position="203"/>
    </location>
</feature>
<evidence type="ECO:0000259" key="2">
    <source>
        <dbReference type="Pfam" id="PF04773"/>
    </source>
</evidence>
<dbReference type="OrthoDB" id="1099916at2"/>
<proteinExistence type="predicted"/>
<keyword evidence="1" id="KW-0472">Membrane</keyword>
<keyword evidence="1" id="KW-0812">Transmembrane</keyword>
<evidence type="ECO:0000259" key="3">
    <source>
        <dbReference type="Pfam" id="PF16344"/>
    </source>
</evidence>
<evidence type="ECO:0000313" key="5">
    <source>
        <dbReference type="Proteomes" id="UP000295620"/>
    </source>
</evidence>
<reference evidence="4 5" key="1">
    <citation type="submission" date="2019-03" db="EMBL/GenBank/DDBJ databases">
        <title>Genomic Encyclopedia of Archaeal and Bacterial Type Strains, Phase II (KMG-II): from individual species to whole genera.</title>
        <authorList>
            <person name="Goeker M."/>
        </authorList>
    </citation>
    <scope>NUCLEOTIDE SEQUENCE [LARGE SCALE GENOMIC DNA]</scope>
    <source>
        <strain evidence="4 5">DSM 19035</strain>
    </source>
</reference>